<protein>
    <submittedName>
        <fullName evidence="2">Uncharacterized protein</fullName>
    </submittedName>
</protein>
<dbReference type="Proteomes" id="UP001164743">
    <property type="component" value="Chromosome 8A"/>
</dbReference>
<feature type="compositionally biased region" description="Polar residues" evidence="1">
    <location>
        <begin position="34"/>
        <end position="60"/>
    </location>
</feature>
<reference evidence="2" key="1">
    <citation type="submission" date="2022-10" db="EMBL/GenBank/DDBJ databases">
        <title>Puccinia triticina Genome sequencing and assembly.</title>
        <authorList>
            <person name="Li C."/>
        </authorList>
    </citation>
    <scope>NUCLEOTIDE SEQUENCE</scope>
    <source>
        <strain evidence="2">Pt15</strain>
    </source>
</reference>
<organism evidence="2 3">
    <name type="scientific">Puccinia triticina</name>
    <dbReference type="NCBI Taxonomy" id="208348"/>
    <lineage>
        <taxon>Eukaryota</taxon>
        <taxon>Fungi</taxon>
        <taxon>Dikarya</taxon>
        <taxon>Basidiomycota</taxon>
        <taxon>Pucciniomycotina</taxon>
        <taxon>Pucciniomycetes</taxon>
        <taxon>Pucciniales</taxon>
        <taxon>Pucciniaceae</taxon>
        <taxon>Puccinia</taxon>
    </lineage>
</organism>
<proteinExistence type="predicted"/>
<sequence>MAGRAGSSRLSAERSAKPTLGISSQYPTSPPTPVSLQPTFSLPAQSARSPELSSRTSSRIADQRTLPLAQAGLPAPSRETLNRSDPLCEPELSRQERWLSTPCVLRTSANKYIDLQLSWAYIHTRQPVTPLQE</sequence>
<evidence type="ECO:0000256" key="1">
    <source>
        <dbReference type="SAM" id="MobiDB-lite"/>
    </source>
</evidence>
<dbReference type="GeneID" id="77813001"/>
<dbReference type="EMBL" id="CP110428">
    <property type="protein sequence ID" value="WAQ87748.1"/>
    <property type="molecule type" value="Genomic_DNA"/>
</dbReference>
<evidence type="ECO:0000313" key="2">
    <source>
        <dbReference type="EMBL" id="WAQ87748.1"/>
    </source>
</evidence>
<name>A0ABY7CTS1_9BASI</name>
<gene>
    <name evidence="2" type="ORF">PtA15_8A654</name>
</gene>
<feature type="region of interest" description="Disordered" evidence="1">
    <location>
        <begin position="1"/>
        <end position="85"/>
    </location>
</feature>
<dbReference type="RefSeq" id="XP_053023303.1">
    <property type="nucleotide sequence ID" value="XM_053172106.1"/>
</dbReference>
<keyword evidence="3" id="KW-1185">Reference proteome</keyword>
<accession>A0ABY7CTS1</accession>
<evidence type="ECO:0000313" key="3">
    <source>
        <dbReference type="Proteomes" id="UP001164743"/>
    </source>
</evidence>